<accession>A0A2P8HD23</accession>
<name>A0A2P8HD23_SACCR</name>
<evidence type="ECO:0000256" key="1">
    <source>
        <dbReference type="SAM" id="MobiDB-lite"/>
    </source>
</evidence>
<sequence>MVPRHDEVSYLAALAAAGRSLPEAGQEQRAVRDDTPSRGPAREVVRRQRGDQLVGDGDGLDT</sequence>
<comment type="caution">
    <text evidence="2">The sequence shown here is derived from an EMBL/GenBank/DDBJ whole genome shotgun (WGS) entry which is preliminary data.</text>
</comment>
<protein>
    <submittedName>
        <fullName evidence="2">Uncharacterized protein</fullName>
    </submittedName>
</protein>
<dbReference type="EMBL" id="PYAX01000029">
    <property type="protein sequence ID" value="PSL44126.1"/>
    <property type="molecule type" value="Genomic_DNA"/>
</dbReference>
<keyword evidence="3" id="KW-1185">Reference proteome</keyword>
<gene>
    <name evidence="2" type="ORF">B0I31_12938</name>
</gene>
<proteinExistence type="predicted"/>
<organism evidence="2 3">
    <name type="scientific">Saccharothrix carnea</name>
    <dbReference type="NCBI Taxonomy" id="1280637"/>
    <lineage>
        <taxon>Bacteria</taxon>
        <taxon>Bacillati</taxon>
        <taxon>Actinomycetota</taxon>
        <taxon>Actinomycetes</taxon>
        <taxon>Pseudonocardiales</taxon>
        <taxon>Pseudonocardiaceae</taxon>
        <taxon>Saccharothrix</taxon>
    </lineage>
</organism>
<feature type="compositionally biased region" description="Basic and acidic residues" evidence="1">
    <location>
        <begin position="29"/>
        <end position="50"/>
    </location>
</feature>
<reference evidence="2 3" key="1">
    <citation type="submission" date="2018-03" db="EMBL/GenBank/DDBJ databases">
        <title>Genomic Encyclopedia of Type Strains, Phase III (KMG-III): the genomes of soil and plant-associated and newly described type strains.</title>
        <authorList>
            <person name="Whitman W."/>
        </authorList>
    </citation>
    <scope>NUCLEOTIDE SEQUENCE [LARGE SCALE GENOMIC DNA]</scope>
    <source>
        <strain evidence="2 3">CGMCC 4.7097</strain>
    </source>
</reference>
<evidence type="ECO:0000313" key="3">
    <source>
        <dbReference type="Proteomes" id="UP000241118"/>
    </source>
</evidence>
<dbReference type="Proteomes" id="UP000241118">
    <property type="component" value="Unassembled WGS sequence"/>
</dbReference>
<dbReference type="AlphaFoldDB" id="A0A2P8HD23"/>
<feature type="region of interest" description="Disordered" evidence="1">
    <location>
        <begin position="19"/>
        <end position="62"/>
    </location>
</feature>
<evidence type="ECO:0000313" key="2">
    <source>
        <dbReference type="EMBL" id="PSL44126.1"/>
    </source>
</evidence>